<dbReference type="Gene3D" id="3.40.630.30">
    <property type="match status" value="1"/>
</dbReference>
<evidence type="ECO:0000313" key="3">
    <source>
        <dbReference type="Proteomes" id="UP001430919"/>
    </source>
</evidence>
<organism evidence="2 3">
    <name type="scientific">Flavobacterium pisciphilum</name>
    <dbReference type="NCBI Taxonomy" id="2893755"/>
    <lineage>
        <taxon>Bacteria</taxon>
        <taxon>Pseudomonadati</taxon>
        <taxon>Bacteroidota</taxon>
        <taxon>Flavobacteriia</taxon>
        <taxon>Flavobacteriales</taxon>
        <taxon>Flavobacteriaceae</taxon>
        <taxon>Flavobacterium</taxon>
    </lineage>
</organism>
<dbReference type="RefSeq" id="WP_229988169.1">
    <property type="nucleotide sequence ID" value="NZ_JAJJMO010000001.1"/>
</dbReference>
<dbReference type="PROSITE" id="PS51186">
    <property type="entry name" value="GNAT"/>
    <property type="match status" value="1"/>
</dbReference>
<evidence type="ECO:0000313" key="2">
    <source>
        <dbReference type="EMBL" id="MCC9071561.1"/>
    </source>
</evidence>
<feature type="domain" description="N-acetyltransferase" evidence="1">
    <location>
        <begin position="9"/>
        <end position="166"/>
    </location>
</feature>
<name>A0ABS8MTR2_9FLAO</name>
<comment type="caution">
    <text evidence="2">The sequence shown here is derived from an EMBL/GenBank/DDBJ whole genome shotgun (WGS) entry which is preliminary data.</text>
</comment>
<keyword evidence="3" id="KW-1185">Reference proteome</keyword>
<dbReference type="PANTHER" id="PTHR43441:SF12">
    <property type="entry name" value="RIBOSOMAL N-ACETYLTRANSFERASE YDAF-RELATED"/>
    <property type="match status" value="1"/>
</dbReference>
<dbReference type="PANTHER" id="PTHR43441">
    <property type="entry name" value="RIBOSOMAL-PROTEIN-SERINE ACETYLTRANSFERASE"/>
    <property type="match status" value="1"/>
</dbReference>
<dbReference type="InterPro" id="IPR000182">
    <property type="entry name" value="GNAT_dom"/>
</dbReference>
<dbReference type="Proteomes" id="UP001430919">
    <property type="component" value="Unassembled WGS sequence"/>
</dbReference>
<dbReference type="InterPro" id="IPR051908">
    <property type="entry name" value="Ribosomal_N-acetyltransferase"/>
</dbReference>
<dbReference type="SUPFAM" id="SSF55729">
    <property type="entry name" value="Acyl-CoA N-acyltransferases (Nat)"/>
    <property type="match status" value="1"/>
</dbReference>
<gene>
    <name evidence="2" type="ORF">LNQ49_08215</name>
</gene>
<dbReference type="CDD" id="cd04301">
    <property type="entry name" value="NAT_SF"/>
    <property type="match status" value="1"/>
</dbReference>
<protein>
    <submittedName>
        <fullName evidence="2">GNAT family N-acetyltransferase</fullName>
    </submittedName>
</protein>
<reference evidence="2" key="1">
    <citation type="submission" date="2021-11" db="EMBL/GenBank/DDBJ databases">
        <title>Description of novel Flavobacterium species.</title>
        <authorList>
            <person name="Saticioglu I.B."/>
            <person name="Ay H."/>
            <person name="Altun S."/>
            <person name="Duman M."/>
        </authorList>
    </citation>
    <scope>NUCLEOTIDE SEQUENCE</scope>
    <source>
        <strain evidence="2">F-65</strain>
    </source>
</reference>
<dbReference type="Pfam" id="PF13302">
    <property type="entry name" value="Acetyltransf_3"/>
    <property type="match status" value="1"/>
</dbReference>
<sequence length="178" mass="20412">MTINIDQNIKLELINENHAQPIFDLVDANRMHLREWLPFVDRMQTVEFAENFVKGTMQRNQDGNEFAFVIIANGKAVGRIGIYKIDGQNKIGEIGYWLAENLQGKGIITQSCKAIIDFGFSNLQLNRIEIKCGTENLKSKTIPEKLNFTHEGVLRQGELLYDKFIDLHLYSLVKNDVK</sequence>
<dbReference type="InterPro" id="IPR016181">
    <property type="entry name" value="Acyl_CoA_acyltransferase"/>
</dbReference>
<evidence type="ECO:0000259" key="1">
    <source>
        <dbReference type="PROSITE" id="PS51186"/>
    </source>
</evidence>
<proteinExistence type="predicted"/>
<accession>A0ABS8MTR2</accession>
<dbReference type="EMBL" id="JAJJMO010000001">
    <property type="protein sequence ID" value="MCC9071561.1"/>
    <property type="molecule type" value="Genomic_DNA"/>
</dbReference>